<gene>
    <name evidence="2" type="ORF">IWX90DRAFT_437377</name>
</gene>
<feature type="compositionally biased region" description="Basic and acidic residues" evidence="1">
    <location>
        <begin position="174"/>
        <end position="192"/>
    </location>
</feature>
<evidence type="ECO:0000256" key="1">
    <source>
        <dbReference type="SAM" id="MobiDB-lite"/>
    </source>
</evidence>
<evidence type="ECO:0000313" key="2">
    <source>
        <dbReference type="EMBL" id="KAK8161306.1"/>
    </source>
</evidence>
<feature type="region of interest" description="Disordered" evidence="1">
    <location>
        <begin position="174"/>
        <end position="194"/>
    </location>
</feature>
<keyword evidence="3" id="KW-1185">Reference proteome</keyword>
<evidence type="ECO:0000313" key="3">
    <source>
        <dbReference type="Proteomes" id="UP001456524"/>
    </source>
</evidence>
<reference evidence="2 3" key="1">
    <citation type="journal article" date="2022" name="G3 (Bethesda)">
        <title>Enemy or ally: a genomic approach to elucidate the lifestyle of Phyllosticta citrichinaensis.</title>
        <authorList>
            <person name="Buijs V.A."/>
            <person name="Groenewald J.Z."/>
            <person name="Haridas S."/>
            <person name="LaButti K.M."/>
            <person name="Lipzen A."/>
            <person name="Martin F.M."/>
            <person name="Barry K."/>
            <person name="Grigoriev I.V."/>
            <person name="Crous P.W."/>
            <person name="Seidl M.F."/>
        </authorList>
    </citation>
    <scope>NUCLEOTIDE SEQUENCE [LARGE SCALE GENOMIC DNA]</scope>
    <source>
        <strain evidence="2 3">CBS 129764</strain>
    </source>
</reference>
<comment type="caution">
    <text evidence="2">The sequence shown here is derived from an EMBL/GenBank/DDBJ whole genome shotgun (WGS) entry which is preliminary data.</text>
</comment>
<sequence length="280" mass="31150">MTQLFPCLAQQKAAALPKEDVAGEWVDEAGCNQRVFNICRHRQIVVLESFGTRFPRGRLTERGRMDQGAKHLDMWTLGAEQLRQLPHEAEVGLVGDAHEARLAAQVVPEHRGRHLCFPLVGERQDPQHRAGHLVEHLAVDVLGLVGAPEERHGGGGVVVVVVVAAERSVRRASGDEKLLRESKRAAPERESAGEGEDVTGRRWFAVVVKRSQISRCKRRVWTVRLLLKMAATILRQSASMPGIRACKLATQSCNKGVSVVILHYPKFLARMRPKRQLSSQ</sequence>
<dbReference type="EMBL" id="JBBWUH010000007">
    <property type="protein sequence ID" value="KAK8161306.1"/>
    <property type="molecule type" value="Genomic_DNA"/>
</dbReference>
<dbReference type="Proteomes" id="UP001456524">
    <property type="component" value="Unassembled WGS sequence"/>
</dbReference>
<organism evidence="2 3">
    <name type="scientific">Phyllosticta citrichinensis</name>
    <dbReference type="NCBI Taxonomy" id="1130410"/>
    <lineage>
        <taxon>Eukaryota</taxon>
        <taxon>Fungi</taxon>
        <taxon>Dikarya</taxon>
        <taxon>Ascomycota</taxon>
        <taxon>Pezizomycotina</taxon>
        <taxon>Dothideomycetes</taxon>
        <taxon>Dothideomycetes incertae sedis</taxon>
        <taxon>Botryosphaeriales</taxon>
        <taxon>Phyllostictaceae</taxon>
        <taxon>Phyllosticta</taxon>
    </lineage>
</organism>
<proteinExistence type="predicted"/>
<accession>A0ABR1XM49</accession>
<protein>
    <submittedName>
        <fullName evidence="2">Uncharacterized protein</fullName>
    </submittedName>
</protein>
<name>A0ABR1XM49_9PEZI</name>